<sequence length="110" mass="12120">MRKTHPTPNCHYYESRTPARTGINKAGSQQAEILLDVRQSITPPFPVQLLRIVPSYDLRLAISALPFFSPSAASASQREPLRAAIMSTVAYTLPVLHFFDVNLSVAADPL</sequence>
<gene>
    <name evidence="1" type="ORF">GJ744_006945</name>
</gene>
<proteinExistence type="predicted"/>
<dbReference type="EMBL" id="JAACFV010000032">
    <property type="protein sequence ID" value="KAF7510249.1"/>
    <property type="molecule type" value="Genomic_DNA"/>
</dbReference>
<comment type="caution">
    <text evidence="1">The sequence shown here is derived from an EMBL/GenBank/DDBJ whole genome shotgun (WGS) entry which is preliminary data.</text>
</comment>
<name>A0A8H7E4J3_9EURO</name>
<dbReference type="AlphaFoldDB" id="A0A8H7E4J3"/>
<keyword evidence="2" id="KW-1185">Reference proteome</keyword>
<protein>
    <submittedName>
        <fullName evidence="1">Uncharacterized protein</fullName>
    </submittedName>
</protein>
<organism evidence="1 2">
    <name type="scientific">Endocarpon pusillum</name>
    <dbReference type="NCBI Taxonomy" id="364733"/>
    <lineage>
        <taxon>Eukaryota</taxon>
        <taxon>Fungi</taxon>
        <taxon>Dikarya</taxon>
        <taxon>Ascomycota</taxon>
        <taxon>Pezizomycotina</taxon>
        <taxon>Eurotiomycetes</taxon>
        <taxon>Chaetothyriomycetidae</taxon>
        <taxon>Verrucariales</taxon>
        <taxon>Verrucariaceae</taxon>
        <taxon>Endocarpon</taxon>
    </lineage>
</organism>
<evidence type="ECO:0000313" key="2">
    <source>
        <dbReference type="Proteomes" id="UP000606974"/>
    </source>
</evidence>
<accession>A0A8H7E4J3</accession>
<reference evidence="1" key="1">
    <citation type="submission" date="2020-02" db="EMBL/GenBank/DDBJ databases">
        <authorList>
            <person name="Palmer J.M."/>
        </authorList>
    </citation>
    <scope>NUCLEOTIDE SEQUENCE</scope>
    <source>
        <strain evidence="1">EPUS1.4</strain>
        <tissue evidence="1">Thallus</tissue>
    </source>
</reference>
<evidence type="ECO:0000313" key="1">
    <source>
        <dbReference type="EMBL" id="KAF7510249.1"/>
    </source>
</evidence>
<dbReference type="Proteomes" id="UP000606974">
    <property type="component" value="Unassembled WGS sequence"/>
</dbReference>